<accession>A0ACC3SBW3</accession>
<keyword evidence="2" id="KW-1185">Reference proteome</keyword>
<sequence length="312" mass="33184">MNQVVDYPSQFNPFQQQQHQQQQPAPLHSAQAHFFPNGPSPAAGQAFPHPPYPGGRFPTPAQQHGATPAGFGIGTGALPPHSGGMMMPGHHNPYTSAPYSQSIAAPSVTATPVQRAVTHSATPPLQVSPNVNLAQRLQQAQAQASQQPSMPAPSPARPNSGHATSANLSPQPASPGASQAREKERLALLLDINVELLQEINKLQAQGQGGAMNPQQAALYKANGQSDKMASDLYIHQTDMHQKKPGQPPAHPPSFIYPPPNMPSLQEKYAALRKLFPGWQGRDGPQQQQQSPQHMGMGGQNASSHAPNPVMA</sequence>
<dbReference type="Proteomes" id="UP001320706">
    <property type="component" value="Unassembled WGS sequence"/>
</dbReference>
<comment type="caution">
    <text evidence="1">The sequence shown here is derived from an EMBL/GenBank/DDBJ whole genome shotgun (WGS) entry which is preliminary data.</text>
</comment>
<gene>
    <name evidence="1" type="ORF">M8818_004397</name>
</gene>
<evidence type="ECO:0000313" key="1">
    <source>
        <dbReference type="EMBL" id="KAK8206564.1"/>
    </source>
</evidence>
<evidence type="ECO:0000313" key="2">
    <source>
        <dbReference type="Proteomes" id="UP001320706"/>
    </source>
</evidence>
<proteinExistence type="predicted"/>
<dbReference type="EMBL" id="JAMKPW020000022">
    <property type="protein sequence ID" value="KAK8206564.1"/>
    <property type="molecule type" value="Genomic_DNA"/>
</dbReference>
<protein>
    <submittedName>
        <fullName evidence="1">Uncharacterized protein</fullName>
    </submittedName>
</protein>
<reference evidence="1" key="1">
    <citation type="submission" date="2024-02" db="EMBL/GenBank/DDBJ databases">
        <title>Metagenome Assembled Genome of Zalaria obscura JY119.</title>
        <authorList>
            <person name="Vighnesh L."/>
            <person name="Jagadeeshwari U."/>
            <person name="Venkata Ramana C."/>
            <person name="Sasikala C."/>
        </authorList>
    </citation>
    <scope>NUCLEOTIDE SEQUENCE</scope>
    <source>
        <strain evidence="1">JY119</strain>
    </source>
</reference>
<name>A0ACC3SBW3_9PEZI</name>
<organism evidence="1 2">
    <name type="scientific">Zalaria obscura</name>
    <dbReference type="NCBI Taxonomy" id="2024903"/>
    <lineage>
        <taxon>Eukaryota</taxon>
        <taxon>Fungi</taxon>
        <taxon>Dikarya</taxon>
        <taxon>Ascomycota</taxon>
        <taxon>Pezizomycotina</taxon>
        <taxon>Dothideomycetes</taxon>
        <taxon>Dothideomycetidae</taxon>
        <taxon>Dothideales</taxon>
        <taxon>Zalariaceae</taxon>
        <taxon>Zalaria</taxon>
    </lineage>
</organism>